<accession>A0A223LHK5</accession>
<reference evidence="2" key="1">
    <citation type="submission" date="2017-07" db="EMBL/GenBank/DDBJ databases">
        <authorList>
            <person name="Bickmore M.X."/>
            <person name="Vaden K."/>
            <person name="Brady T.S."/>
            <person name="Tateoka O.B."/>
            <person name="Carter J.L."/>
            <person name="Pape J.A."/>
            <person name="Robinson D.M."/>
            <person name="Russell K.A."/>
            <person name="Staley L.A."/>
            <person name="Stettler J.M."/>
            <person name="Townsend M.H."/>
            <person name="Wienclaw T."/>
            <person name="Williamson T.L."/>
            <person name="Kruger J.L."/>
            <person name="Berg J.A."/>
            <person name="Sharma R."/>
            <person name="Payne A.M."/>
            <person name="Fajardo C.P."/>
            <person name="Breakwell D.P."/>
            <person name="Hope S."/>
            <person name="Grose J.H."/>
        </authorList>
    </citation>
    <scope>NUCLEOTIDE SEQUENCE [LARGE SCALE GENOMIC DNA]</scope>
</reference>
<gene>
    <name evidence="1" type="ORF">JOAD_18</name>
</gene>
<dbReference type="Proteomes" id="UP000222624">
    <property type="component" value="Genome"/>
</dbReference>
<organism evidence="1 2">
    <name type="scientific">Erwinia phage vB_EamM_Joad</name>
    <dbReference type="NCBI Taxonomy" id="2026081"/>
    <lineage>
        <taxon>Viruses</taxon>
        <taxon>Duplodnaviria</taxon>
        <taxon>Heunggongvirae</taxon>
        <taxon>Uroviricota</taxon>
        <taxon>Caudoviricetes</taxon>
        <taxon>Chimalliviridae</taxon>
        <taxon>Risingsunvirus</taxon>
        <taxon>Risingsunvirus risingsun</taxon>
    </lineage>
</organism>
<evidence type="ECO:0000313" key="2">
    <source>
        <dbReference type="Proteomes" id="UP000222624"/>
    </source>
</evidence>
<proteinExistence type="predicted"/>
<name>A0A223LHK5_9CAUD</name>
<evidence type="ECO:0000313" key="1">
    <source>
        <dbReference type="EMBL" id="ASU03897.1"/>
    </source>
</evidence>
<dbReference type="EMBL" id="MF459647">
    <property type="protein sequence ID" value="ASU03897.1"/>
    <property type="molecule type" value="Genomic_DNA"/>
</dbReference>
<protein>
    <submittedName>
        <fullName evidence="1">Uncharacterized protein</fullName>
    </submittedName>
</protein>
<sequence length="96" mass="10592">MSKRFSINLKSLSIPQPTDGTQVFSEDLSGMSILCLVLSQLGFRIVPLATIVEGVDERYINELYNLIVPNVIGIPSGAAAEVIPINFNNYLIQFTY</sequence>